<protein>
    <submittedName>
        <fullName evidence="2">Uncharacterized protein</fullName>
    </submittedName>
</protein>
<dbReference type="OrthoDB" id="10066767at2759"/>
<organism evidence="2 3">
    <name type="scientific">Eumeta variegata</name>
    <name type="common">Bagworm moth</name>
    <name type="synonym">Eumeta japonica</name>
    <dbReference type="NCBI Taxonomy" id="151549"/>
    <lineage>
        <taxon>Eukaryota</taxon>
        <taxon>Metazoa</taxon>
        <taxon>Ecdysozoa</taxon>
        <taxon>Arthropoda</taxon>
        <taxon>Hexapoda</taxon>
        <taxon>Insecta</taxon>
        <taxon>Pterygota</taxon>
        <taxon>Neoptera</taxon>
        <taxon>Endopterygota</taxon>
        <taxon>Lepidoptera</taxon>
        <taxon>Glossata</taxon>
        <taxon>Ditrysia</taxon>
        <taxon>Tineoidea</taxon>
        <taxon>Psychidae</taxon>
        <taxon>Oiketicinae</taxon>
        <taxon>Eumeta</taxon>
    </lineage>
</organism>
<proteinExistence type="predicted"/>
<evidence type="ECO:0000256" key="1">
    <source>
        <dbReference type="SAM" id="MobiDB-lite"/>
    </source>
</evidence>
<name>A0A4C1XV51_EUMVA</name>
<sequence>MYEQIRKELIPLSFLLVILEGKLRSERAVKEHSLSPLAECNDKLVDSARAPARNAGDARPKAYGKIVEGMIITCFTVNGYIVTDPHLKERSTKVIPKVYHNAPVALIPTTGGVMIAHSASEQVPNIARPCSVQCHASRQYRRAQHKPAESPHAFVWNMRPRRSLLRYRNRTQQYGANYYRRQHGRESCGDTPARGRGGRRRQSNAIGRAQPRRDANLAVKGAGVLAELANAINKLLFKNSYEATTLTYEYKPHDNLIRLRVAVQGKARRAMCHLPVANSKLKNIMAVLERKFGEPEQLVDELLKELIVMSRLMDNDKK</sequence>
<keyword evidence="3" id="KW-1185">Reference proteome</keyword>
<dbReference type="EMBL" id="BGZK01000947">
    <property type="protein sequence ID" value="GBP66099.1"/>
    <property type="molecule type" value="Genomic_DNA"/>
</dbReference>
<dbReference type="Proteomes" id="UP000299102">
    <property type="component" value="Unassembled WGS sequence"/>
</dbReference>
<dbReference type="AlphaFoldDB" id="A0A4C1XV51"/>
<evidence type="ECO:0000313" key="3">
    <source>
        <dbReference type="Proteomes" id="UP000299102"/>
    </source>
</evidence>
<comment type="caution">
    <text evidence="2">The sequence shown here is derived from an EMBL/GenBank/DDBJ whole genome shotgun (WGS) entry which is preliminary data.</text>
</comment>
<gene>
    <name evidence="2" type="ORF">EVAR_37561_1</name>
</gene>
<reference evidence="2 3" key="1">
    <citation type="journal article" date="2019" name="Commun. Biol.">
        <title>The bagworm genome reveals a unique fibroin gene that provides high tensile strength.</title>
        <authorList>
            <person name="Kono N."/>
            <person name="Nakamura H."/>
            <person name="Ohtoshi R."/>
            <person name="Tomita M."/>
            <person name="Numata K."/>
            <person name="Arakawa K."/>
        </authorList>
    </citation>
    <scope>NUCLEOTIDE SEQUENCE [LARGE SCALE GENOMIC DNA]</scope>
</reference>
<evidence type="ECO:0000313" key="2">
    <source>
        <dbReference type="EMBL" id="GBP66099.1"/>
    </source>
</evidence>
<accession>A0A4C1XV51</accession>
<feature type="region of interest" description="Disordered" evidence="1">
    <location>
        <begin position="183"/>
        <end position="210"/>
    </location>
</feature>